<protein>
    <submittedName>
        <fullName evidence="2">Uncharacterized protein</fullName>
    </submittedName>
</protein>
<name>A0A8H5Z801_COCSA</name>
<sequence length="371" mass="41702">MDDHTIAPANDSEPSTATQDHKAHNEIEPPQYGRLGHLAYQPDQSHLHNSYWKFQSIDDDRRAAAHGFTTPEELLVVADNSDEKHNDIKIVWTGIAGDPGSRSAIIGTASQHLQTIYELRNLLGLPMSLREQVPLYPTSTDVCLKQYWERKHGEQLPVRTVQAPQAAGQQELLTKTSNPRLANQSCLVSNMSSIQVTSDPTAVGTYNAERTQPVPTYRMFERSATFQNSDEVAQQQESFSTTATFSATDTWSHSELESMTKLPCIDCGGNDDHASGCHIGNLNFRENLTILDYRNLADIVEQFDPGPWTTHFDPYPEPELENPRVQIAGMAEVIRNEDSYKDDPELHDLSDEHMIILWAFKTSDRIEVINT</sequence>
<evidence type="ECO:0000313" key="2">
    <source>
        <dbReference type="EMBL" id="KAF5844482.1"/>
    </source>
</evidence>
<feature type="region of interest" description="Disordered" evidence="1">
    <location>
        <begin position="1"/>
        <end position="36"/>
    </location>
</feature>
<dbReference type="AlphaFoldDB" id="A0A8H5Z801"/>
<accession>A0A8H5Z801</accession>
<dbReference type="EMBL" id="WNKQ01000022">
    <property type="protein sequence ID" value="KAF5844482.1"/>
    <property type="molecule type" value="Genomic_DNA"/>
</dbReference>
<comment type="caution">
    <text evidence="2">The sequence shown here is derived from an EMBL/GenBank/DDBJ whole genome shotgun (WGS) entry which is preliminary data.</text>
</comment>
<reference evidence="2" key="1">
    <citation type="submission" date="2019-11" db="EMBL/GenBank/DDBJ databases">
        <title>Bipolaris sorokiniana Genome sequencing.</title>
        <authorList>
            <person name="Wang H."/>
        </authorList>
    </citation>
    <scope>NUCLEOTIDE SEQUENCE</scope>
</reference>
<evidence type="ECO:0000313" key="3">
    <source>
        <dbReference type="Proteomes" id="UP000624244"/>
    </source>
</evidence>
<dbReference type="Proteomes" id="UP000624244">
    <property type="component" value="Unassembled WGS sequence"/>
</dbReference>
<evidence type="ECO:0000256" key="1">
    <source>
        <dbReference type="SAM" id="MobiDB-lite"/>
    </source>
</evidence>
<organism evidence="2 3">
    <name type="scientific">Cochliobolus sativus</name>
    <name type="common">Common root rot and spot blotch fungus</name>
    <name type="synonym">Bipolaris sorokiniana</name>
    <dbReference type="NCBI Taxonomy" id="45130"/>
    <lineage>
        <taxon>Eukaryota</taxon>
        <taxon>Fungi</taxon>
        <taxon>Dikarya</taxon>
        <taxon>Ascomycota</taxon>
        <taxon>Pezizomycotina</taxon>
        <taxon>Dothideomycetes</taxon>
        <taxon>Pleosporomycetidae</taxon>
        <taxon>Pleosporales</taxon>
        <taxon>Pleosporineae</taxon>
        <taxon>Pleosporaceae</taxon>
        <taxon>Bipolaris</taxon>
    </lineage>
</organism>
<proteinExistence type="predicted"/>
<gene>
    <name evidence="2" type="ORF">GGP41_007500</name>
</gene>
<dbReference type="OMA" id="ILWAFKT"/>